<evidence type="ECO:0000313" key="1">
    <source>
        <dbReference type="EMBL" id="KAJ0097717.1"/>
    </source>
</evidence>
<keyword evidence="2" id="KW-1185">Reference proteome</keyword>
<protein>
    <submittedName>
        <fullName evidence="1">Uncharacterized protein</fullName>
    </submittedName>
</protein>
<gene>
    <name evidence="1" type="ORF">Patl1_29145</name>
</gene>
<organism evidence="1 2">
    <name type="scientific">Pistacia atlantica</name>
    <dbReference type="NCBI Taxonomy" id="434234"/>
    <lineage>
        <taxon>Eukaryota</taxon>
        <taxon>Viridiplantae</taxon>
        <taxon>Streptophyta</taxon>
        <taxon>Embryophyta</taxon>
        <taxon>Tracheophyta</taxon>
        <taxon>Spermatophyta</taxon>
        <taxon>Magnoliopsida</taxon>
        <taxon>eudicotyledons</taxon>
        <taxon>Gunneridae</taxon>
        <taxon>Pentapetalae</taxon>
        <taxon>rosids</taxon>
        <taxon>malvids</taxon>
        <taxon>Sapindales</taxon>
        <taxon>Anacardiaceae</taxon>
        <taxon>Pistacia</taxon>
    </lineage>
</organism>
<comment type="caution">
    <text evidence="1">The sequence shown here is derived from an EMBL/GenBank/DDBJ whole genome shotgun (WGS) entry which is preliminary data.</text>
</comment>
<dbReference type="Proteomes" id="UP001164250">
    <property type="component" value="Chromosome 5"/>
</dbReference>
<dbReference type="EMBL" id="CM047901">
    <property type="protein sequence ID" value="KAJ0097717.1"/>
    <property type="molecule type" value="Genomic_DNA"/>
</dbReference>
<evidence type="ECO:0000313" key="2">
    <source>
        <dbReference type="Proteomes" id="UP001164250"/>
    </source>
</evidence>
<reference evidence="2" key="1">
    <citation type="journal article" date="2023" name="G3 (Bethesda)">
        <title>Genome assembly and association tests identify interacting loci associated with vigor, precocity, and sex in interspecific pistachio rootstocks.</title>
        <authorList>
            <person name="Palmer W."/>
            <person name="Jacygrad E."/>
            <person name="Sagayaradj S."/>
            <person name="Cavanaugh K."/>
            <person name="Han R."/>
            <person name="Bertier L."/>
            <person name="Beede B."/>
            <person name="Kafkas S."/>
            <person name="Golino D."/>
            <person name="Preece J."/>
            <person name="Michelmore R."/>
        </authorList>
    </citation>
    <scope>NUCLEOTIDE SEQUENCE [LARGE SCALE GENOMIC DNA]</scope>
</reference>
<sequence length="139" mass="15549">MEEFQLPKGNLCYVRKFGGTCVGSSERIRNFAVIIINDDTERKLVVVCAMSKVTDMMYDLIFNAQSRDDSYVSAVDAVFEKHRSTAHDLLDGDELAGFLSRLHHDIHNLKPMLRAKVSLCSLSSSLIIPPASFMSHAKN</sequence>
<accession>A0ACC1BFT3</accession>
<proteinExistence type="predicted"/>
<name>A0ACC1BFT3_9ROSI</name>